<reference evidence="7" key="1">
    <citation type="journal article" date="2018" name="Nat. Microbiol.">
        <title>Leveraging single-cell genomics to expand the fungal tree of life.</title>
        <authorList>
            <person name="Ahrendt S.R."/>
            <person name="Quandt C.A."/>
            <person name="Ciobanu D."/>
            <person name="Clum A."/>
            <person name="Salamov A."/>
            <person name="Andreopoulos B."/>
            <person name="Cheng J.F."/>
            <person name="Woyke T."/>
            <person name="Pelin A."/>
            <person name="Henrissat B."/>
            <person name="Reynolds N.K."/>
            <person name="Benny G.L."/>
            <person name="Smith M.E."/>
            <person name="James T.Y."/>
            <person name="Grigoriev I.V."/>
        </authorList>
    </citation>
    <scope>NUCLEOTIDE SEQUENCE [LARGE SCALE GENOMIC DNA]</scope>
    <source>
        <strain evidence="7">Baker2002</strain>
    </source>
</reference>
<evidence type="ECO:0000313" key="7">
    <source>
        <dbReference type="Proteomes" id="UP000268321"/>
    </source>
</evidence>
<dbReference type="OrthoDB" id="10265668at2759"/>
<dbReference type="SUPFAM" id="SSF48452">
    <property type="entry name" value="TPR-like"/>
    <property type="match status" value="1"/>
</dbReference>
<sequence length="473" mass="55351">MTNEDPNDWKSVSLALLKDPHDFLLWQLFVYCAEYQNEALLDSTSTKAQQDLLRHSYDALLRKYPCLSKYWIAYAQWEWKFGSTSRADAVFRRGLRTLALDVHYWLAYLTFRVETISEDVMEVAGVFEAARENIGFHYYAYEFYSLYSSFLKTYATAENKFEDKLALLLRLIMEIPLYDYAALFRYILSFIEQKNNSFKHLTHFVGESTLKSIRNECQNNSSLIHKKIHKYVCDAYIVAQYKSYELFKFEKAIPSSVSFTLDKVPVIARETWEQYLVFSEFNYPYQYVVQLYERCIYLNGTADVVERYTDYLVSRQKYALARSVLQKGIALYAVHKSSSLLCRLVDLEICMGRVVRARDLIASFLMCNKSSPVHVYDKLLEVEALVSRNDEEHICSLVKEIISVTKSNSYFRKIRNFALSKERRGDFYLQYVADGTAREMDLENCEAFWKGLRENADESKIASVKFPEAFAAK</sequence>
<dbReference type="Pfam" id="PF23240">
    <property type="entry name" value="HAT_PRP39_N"/>
    <property type="match status" value="1"/>
</dbReference>
<comment type="subcellular location">
    <subcellularLocation>
        <location evidence="1">Nucleus</location>
    </subcellularLocation>
</comment>
<dbReference type="InterPro" id="IPR059164">
    <property type="entry name" value="HAT_PRP39_C"/>
</dbReference>
<evidence type="ECO:0000313" key="6">
    <source>
        <dbReference type="EMBL" id="RKP31690.1"/>
    </source>
</evidence>
<dbReference type="AlphaFoldDB" id="A0A4P9ZI49"/>
<dbReference type="GO" id="GO:0005685">
    <property type="term" value="C:U1 snRNP"/>
    <property type="evidence" value="ECO:0007669"/>
    <property type="project" value="TreeGrafter"/>
</dbReference>
<organism evidence="6 7">
    <name type="scientific">Metschnikowia bicuspidata</name>
    <dbReference type="NCBI Taxonomy" id="27322"/>
    <lineage>
        <taxon>Eukaryota</taxon>
        <taxon>Fungi</taxon>
        <taxon>Dikarya</taxon>
        <taxon>Ascomycota</taxon>
        <taxon>Saccharomycotina</taxon>
        <taxon>Pichiomycetes</taxon>
        <taxon>Metschnikowiaceae</taxon>
        <taxon>Metschnikowia</taxon>
    </lineage>
</organism>
<dbReference type="GO" id="GO:0000243">
    <property type="term" value="C:commitment complex"/>
    <property type="evidence" value="ECO:0007669"/>
    <property type="project" value="TreeGrafter"/>
</dbReference>
<evidence type="ECO:0000256" key="1">
    <source>
        <dbReference type="ARBA" id="ARBA00004123"/>
    </source>
</evidence>
<evidence type="ECO:0000256" key="2">
    <source>
        <dbReference type="ARBA" id="ARBA00022664"/>
    </source>
</evidence>
<keyword evidence="7" id="KW-1185">Reference proteome</keyword>
<protein>
    <recommendedName>
        <fullName evidence="8">Pre-mRNA-processing factor 39</fullName>
    </recommendedName>
</protein>
<evidence type="ECO:0008006" key="8">
    <source>
        <dbReference type="Google" id="ProtNLM"/>
    </source>
</evidence>
<dbReference type="GO" id="GO:0000395">
    <property type="term" value="P:mRNA 5'-splice site recognition"/>
    <property type="evidence" value="ECO:0007669"/>
    <property type="project" value="TreeGrafter"/>
</dbReference>
<dbReference type="InterPro" id="IPR003107">
    <property type="entry name" value="HAT"/>
</dbReference>
<name>A0A4P9ZI49_9ASCO</name>
<dbReference type="Proteomes" id="UP000268321">
    <property type="component" value="Unassembled WGS sequence"/>
</dbReference>
<evidence type="ECO:0000256" key="5">
    <source>
        <dbReference type="ARBA" id="ARBA00023242"/>
    </source>
</evidence>
<dbReference type="GO" id="GO:0030627">
    <property type="term" value="F:pre-mRNA 5'-splice site binding"/>
    <property type="evidence" value="ECO:0007669"/>
    <property type="project" value="TreeGrafter"/>
</dbReference>
<evidence type="ECO:0000256" key="4">
    <source>
        <dbReference type="ARBA" id="ARBA00023187"/>
    </source>
</evidence>
<keyword evidence="3" id="KW-0677">Repeat</keyword>
<dbReference type="PANTHER" id="PTHR17204:SF23">
    <property type="entry name" value="U1 SMALL NUCLEAR RIBONUCLEOPROTEIN COMPONENT PRP42"/>
    <property type="match status" value="1"/>
</dbReference>
<dbReference type="InterPro" id="IPR011990">
    <property type="entry name" value="TPR-like_helical_dom_sf"/>
</dbReference>
<keyword evidence="2" id="KW-0507">mRNA processing</keyword>
<dbReference type="GO" id="GO:0071004">
    <property type="term" value="C:U2-type prespliceosome"/>
    <property type="evidence" value="ECO:0007669"/>
    <property type="project" value="TreeGrafter"/>
</dbReference>
<accession>A0A4P9ZI49</accession>
<dbReference type="Gene3D" id="1.25.40.10">
    <property type="entry name" value="Tetratricopeptide repeat domain"/>
    <property type="match status" value="2"/>
</dbReference>
<dbReference type="PANTHER" id="PTHR17204">
    <property type="entry name" value="PRE-MRNA PROCESSING PROTEIN PRP39-RELATED"/>
    <property type="match status" value="1"/>
</dbReference>
<keyword evidence="4" id="KW-0508">mRNA splicing</keyword>
<evidence type="ECO:0000256" key="3">
    <source>
        <dbReference type="ARBA" id="ARBA00022737"/>
    </source>
</evidence>
<dbReference type="SMART" id="SM00386">
    <property type="entry name" value="HAT"/>
    <property type="match status" value="4"/>
</dbReference>
<proteinExistence type="predicted"/>
<dbReference type="EMBL" id="ML004438">
    <property type="protein sequence ID" value="RKP31690.1"/>
    <property type="molecule type" value="Genomic_DNA"/>
</dbReference>
<dbReference type="Pfam" id="PF23241">
    <property type="entry name" value="HAT_PRP39_C"/>
    <property type="match status" value="1"/>
</dbReference>
<keyword evidence="5" id="KW-0539">Nucleus</keyword>
<gene>
    <name evidence="6" type="ORF">METBISCDRAFT_13431</name>
</gene>